<dbReference type="Proteomes" id="UP000828048">
    <property type="component" value="Chromosome 4"/>
</dbReference>
<comment type="caution">
    <text evidence="1">The sequence shown here is derived from an EMBL/GenBank/DDBJ whole genome shotgun (WGS) entry which is preliminary data.</text>
</comment>
<organism evidence="1 2">
    <name type="scientific">Vaccinium darrowii</name>
    <dbReference type="NCBI Taxonomy" id="229202"/>
    <lineage>
        <taxon>Eukaryota</taxon>
        <taxon>Viridiplantae</taxon>
        <taxon>Streptophyta</taxon>
        <taxon>Embryophyta</taxon>
        <taxon>Tracheophyta</taxon>
        <taxon>Spermatophyta</taxon>
        <taxon>Magnoliopsida</taxon>
        <taxon>eudicotyledons</taxon>
        <taxon>Gunneridae</taxon>
        <taxon>Pentapetalae</taxon>
        <taxon>asterids</taxon>
        <taxon>Ericales</taxon>
        <taxon>Ericaceae</taxon>
        <taxon>Vaccinioideae</taxon>
        <taxon>Vaccinieae</taxon>
        <taxon>Vaccinium</taxon>
    </lineage>
</organism>
<dbReference type="EMBL" id="CM037154">
    <property type="protein sequence ID" value="KAH7862072.1"/>
    <property type="molecule type" value="Genomic_DNA"/>
</dbReference>
<protein>
    <submittedName>
        <fullName evidence="1">Uncharacterized protein</fullName>
    </submittedName>
</protein>
<sequence length="659" mass="74696">MPENAMKERIEERRIGQEKNGDGWRSSSHDQGWIPVLNMPKTRSSGFGRSDDLTLFTIFVDNLPEGADQDWMRKTFNNYGVVKDTFIPQKRSKRTGNRFGFVRYDCQVSAGMAIAKTNGMWIDNMKLFVKEACFSHKDNLQRQKLPCFPSGFMENSRKGEFRGGDNHQREEVKGDKTMDGQSKGDTRENNAFVRGKSFAQVVSGNNRILEHNHHSFVNSLPIKISPAGNDWLFRSAVAHLHSFIPVDKLQEELRKARVQGTQIRAMGGRMVLITFEEKEIRDELIKNHWMNRWFDVIKPWNGEAPSIERYTWINCSGVPLQAWCVNTFKMIAERWGFFVSVDEQTSNFSSFANGRILIATRETSKIDSWVQLEIDGAIYDVKVQEEVLNSLPLVNAADVVNLGETGSNSKVEDDDLAASLVDTAEVAMGDKLDNFCLEERDNNVEAFGEGLRQVENNDVIRFPMEVIANGQNSNEVEVVLESSDSRVIESIIPDLVQNEGVLCGPSLDANVGLSDGPKSMNSSGYTSIQIRVLLVFWYALRLVIWPFLLLRYVGSFLHASIDFSNADEYWKTVRLFCYCFGSILFELALKLMILGVSHCHGNLSSLVYRSAACSFEVLKIYEIQHFDNESFVEGCRSSVSVEDRRRSESDREACSMAKI</sequence>
<reference evidence="1 2" key="1">
    <citation type="journal article" date="2021" name="Hortic Res">
        <title>High-quality reference genome and annotation aids understanding of berry development for evergreen blueberry (Vaccinium darrowii).</title>
        <authorList>
            <person name="Yu J."/>
            <person name="Hulse-Kemp A.M."/>
            <person name="Babiker E."/>
            <person name="Staton M."/>
        </authorList>
    </citation>
    <scope>NUCLEOTIDE SEQUENCE [LARGE SCALE GENOMIC DNA]</scope>
    <source>
        <strain evidence="2">cv. NJ 8807/NJ 8810</strain>
        <tissue evidence="1">Young leaf</tissue>
    </source>
</reference>
<accession>A0ACB7Z8Z3</accession>
<evidence type="ECO:0000313" key="1">
    <source>
        <dbReference type="EMBL" id="KAH7862072.1"/>
    </source>
</evidence>
<evidence type="ECO:0000313" key="2">
    <source>
        <dbReference type="Proteomes" id="UP000828048"/>
    </source>
</evidence>
<keyword evidence="2" id="KW-1185">Reference proteome</keyword>
<gene>
    <name evidence="1" type="ORF">Vadar_034419</name>
</gene>
<proteinExistence type="predicted"/>
<name>A0ACB7Z8Z3_9ERIC</name>